<name>A0A3N4L0K6_9PEZI</name>
<reference evidence="2 3" key="1">
    <citation type="journal article" date="2018" name="Nat. Ecol. Evol.">
        <title>Pezizomycetes genomes reveal the molecular basis of ectomycorrhizal truffle lifestyle.</title>
        <authorList>
            <person name="Murat C."/>
            <person name="Payen T."/>
            <person name="Noel B."/>
            <person name="Kuo A."/>
            <person name="Morin E."/>
            <person name="Chen J."/>
            <person name="Kohler A."/>
            <person name="Krizsan K."/>
            <person name="Balestrini R."/>
            <person name="Da Silva C."/>
            <person name="Montanini B."/>
            <person name="Hainaut M."/>
            <person name="Levati E."/>
            <person name="Barry K.W."/>
            <person name="Belfiori B."/>
            <person name="Cichocki N."/>
            <person name="Clum A."/>
            <person name="Dockter R.B."/>
            <person name="Fauchery L."/>
            <person name="Guy J."/>
            <person name="Iotti M."/>
            <person name="Le Tacon F."/>
            <person name="Lindquist E.A."/>
            <person name="Lipzen A."/>
            <person name="Malagnac F."/>
            <person name="Mello A."/>
            <person name="Molinier V."/>
            <person name="Miyauchi S."/>
            <person name="Poulain J."/>
            <person name="Riccioni C."/>
            <person name="Rubini A."/>
            <person name="Sitrit Y."/>
            <person name="Splivallo R."/>
            <person name="Traeger S."/>
            <person name="Wang M."/>
            <person name="Zifcakova L."/>
            <person name="Wipf D."/>
            <person name="Zambonelli A."/>
            <person name="Paolocci F."/>
            <person name="Nowrousian M."/>
            <person name="Ottonello S."/>
            <person name="Baldrian P."/>
            <person name="Spatafora J.W."/>
            <person name="Henrissat B."/>
            <person name="Nagy L.G."/>
            <person name="Aury J.M."/>
            <person name="Wincker P."/>
            <person name="Grigoriev I.V."/>
            <person name="Bonfante P."/>
            <person name="Martin F.M."/>
        </authorList>
    </citation>
    <scope>NUCLEOTIDE SEQUENCE [LARGE SCALE GENOMIC DNA]</scope>
    <source>
        <strain evidence="2 3">CCBAS932</strain>
    </source>
</reference>
<evidence type="ECO:0000313" key="2">
    <source>
        <dbReference type="EMBL" id="RPB16350.1"/>
    </source>
</evidence>
<keyword evidence="1" id="KW-0472">Membrane</keyword>
<accession>A0A3N4L0K6</accession>
<keyword evidence="1" id="KW-1133">Transmembrane helix</keyword>
<dbReference type="InParanoid" id="A0A3N4L0K6"/>
<evidence type="ECO:0000313" key="3">
    <source>
        <dbReference type="Proteomes" id="UP000277580"/>
    </source>
</evidence>
<protein>
    <submittedName>
        <fullName evidence="2">Uncharacterized protein</fullName>
    </submittedName>
</protein>
<dbReference type="Proteomes" id="UP000277580">
    <property type="component" value="Unassembled WGS sequence"/>
</dbReference>
<dbReference type="EMBL" id="ML119109">
    <property type="protein sequence ID" value="RPB16350.1"/>
    <property type="molecule type" value="Genomic_DNA"/>
</dbReference>
<proteinExistence type="predicted"/>
<organism evidence="2 3">
    <name type="scientific">Morchella conica CCBAS932</name>
    <dbReference type="NCBI Taxonomy" id="1392247"/>
    <lineage>
        <taxon>Eukaryota</taxon>
        <taxon>Fungi</taxon>
        <taxon>Dikarya</taxon>
        <taxon>Ascomycota</taxon>
        <taxon>Pezizomycotina</taxon>
        <taxon>Pezizomycetes</taxon>
        <taxon>Pezizales</taxon>
        <taxon>Morchellaceae</taxon>
        <taxon>Morchella</taxon>
    </lineage>
</organism>
<sequence>MALIMVLTIFIMIFIIVPITHVIVIINPHLRLNRQCFLLPARILLLRCARLRRRRNRSSQNIRLLRGDATRKLVQLTGRHIGHLSQDRSLDTMRDC</sequence>
<gene>
    <name evidence="2" type="ORF">P167DRAFT_532366</name>
</gene>
<keyword evidence="1" id="KW-0812">Transmembrane</keyword>
<evidence type="ECO:0000256" key="1">
    <source>
        <dbReference type="SAM" id="Phobius"/>
    </source>
</evidence>
<feature type="transmembrane region" description="Helical" evidence="1">
    <location>
        <begin position="7"/>
        <end position="26"/>
    </location>
</feature>
<dbReference type="AlphaFoldDB" id="A0A3N4L0K6"/>
<keyword evidence="3" id="KW-1185">Reference proteome</keyword>